<accession>Q0YTD6</accession>
<dbReference type="GO" id="GO:0009253">
    <property type="term" value="P:peptidoglycan catabolic process"/>
    <property type="evidence" value="ECO:0007669"/>
    <property type="project" value="InterPro"/>
</dbReference>
<evidence type="ECO:0000256" key="1">
    <source>
        <dbReference type="ARBA" id="ARBA00001561"/>
    </source>
</evidence>
<evidence type="ECO:0000256" key="3">
    <source>
        <dbReference type="ARBA" id="ARBA00022801"/>
    </source>
</evidence>
<organism evidence="5 6">
    <name type="scientific">Chlorobium ferrooxidans DSM 13031</name>
    <dbReference type="NCBI Taxonomy" id="377431"/>
    <lineage>
        <taxon>Bacteria</taxon>
        <taxon>Pseudomonadati</taxon>
        <taxon>Chlorobiota</taxon>
        <taxon>Chlorobiia</taxon>
        <taxon>Chlorobiales</taxon>
        <taxon>Chlorobiaceae</taxon>
        <taxon>Chlorobium/Pelodictyon group</taxon>
        <taxon>Chlorobium</taxon>
    </lineage>
</organism>
<comment type="catalytic activity">
    <reaction evidence="1">
        <text>Hydrolyzes the link between N-acetylmuramoyl residues and L-amino acid residues in certain cell-wall glycopeptides.</text>
        <dbReference type="EC" id="3.5.1.28"/>
    </reaction>
</comment>
<dbReference type="EMBL" id="AASE01000003">
    <property type="protein sequence ID" value="EAT59613.1"/>
    <property type="molecule type" value="Genomic_DNA"/>
</dbReference>
<dbReference type="InterPro" id="IPR050695">
    <property type="entry name" value="N-acetylmuramoyl_amidase_3"/>
</dbReference>
<feature type="domain" description="MurNAc-LAA" evidence="4">
    <location>
        <begin position="405"/>
        <end position="560"/>
    </location>
</feature>
<proteinExistence type="predicted"/>
<dbReference type="AlphaFoldDB" id="Q0YTD6"/>
<gene>
    <name evidence="5" type="ORF">CferDRAFT_1620</name>
</gene>
<dbReference type="SMART" id="SM00646">
    <property type="entry name" value="Ami_3"/>
    <property type="match status" value="1"/>
</dbReference>
<comment type="caution">
    <text evidence="5">The sequence shown here is derived from an EMBL/GenBank/DDBJ whole genome shotgun (WGS) entry which is preliminary data.</text>
</comment>
<sequence length="576" mass="63926">MPDVIRHSIYRIALVLLVTLLQLFSLSLFAASPPLTYGPTTVPVQVNMGVDQRYTIKILAMRSGNTLMVDIGSMARALRMSFHSEGGTYDIEESLDSPGSRCRVEPGNHFASVVSKDPEGRQRIIQLNAAPVRIESRSYLPVTQACRLFTVWLDREIVYSYSSGRITAWLKGKRFAESVASIGVVKRDDQNDLARKTASAEEAKTVITGIEVENRANGAIITFAATGAPTQASLLKPDAEGTAYFSLQNGQCDGDALSKIYGSGVVRVITPKQFEGGGLQFAITLDNKAFIINSVEFQRDAKKNRYQLYIRSKADVQEIRKREKEEQIARVINRDVEKWKLNTVVLDAGHGGKDPGAIGGNGTREKDVVLNIVHDLGNFIEQNWPDVNVIYTRKDDTFIPLHERGKIANRAGGKLFISVHCNASPNRSARGSEVYILGLHKTQAALDVALFENSVIRKEDDYQLQYKGFSEEHLIMSSMAQNAFARQSTSLAQDILKPVEKIPGNNGRGVRQAGFMVLWTPSMPSALVEVGYLSNYDEERVLRDRQEQAKIAYGIFKGLESYRKNYETTTMASMGK</sequence>
<name>Q0YTD6_9CHLB</name>
<dbReference type="SUPFAM" id="SSF53187">
    <property type="entry name" value="Zn-dependent exopeptidases"/>
    <property type="match status" value="1"/>
</dbReference>
<evidence type="ECO:0000313" key="6">
    <source>
        <dbReference type="Proteomes" id="UP000004162"/>
    </source>
</evidence>
<keyword evidence="6" id="KW-1185">Reference proteome</keyword>
<dbReference type="GO" id="GO:0030288">
    <property type="term" value="C:outer membrane-bounded periplasmic space"/>
    <property type="evidence" value="ECO:0007669"/>
    <property type="project" value="TreeGrafter"/>
</dbReference>
<dbReference type="RefSeq" id="WP_006365749.1">
    <property type="nucleotide sequence ID" value="NZ_AASE01000003.1"/>
</dbReference>
<dbReference type="Proteomes" id="UP000004162">
    <property type="component" value="Unassembled WGS sequence"/>
</dbReference>
<dbReference type="PANTHER" id="PTHR30404:SF0">
    <property type="entry name" value="N-ACETYLMURAMOYL-L-ALANINE AMIDASE AMIC"/>
    <property type="match status" value="1"/>
</dbReference>
<reference evidence="5 6" key="2">
    <citation type="submission" date="2006-07" db="EMBL/GenBank/DDBJ databases">
        <title>Sequencing of the draft genome and assembly of Chlorobium ferroxidans DSM 13031.</title>
        <authorList>
            <consortium name="US DOE Joint Genome Institute (JGI-PGF)"/>
            <person name="Copeland A."/>
            <person name="Lucas S."/>
            <person name="Lapidus A."/>
            <person name="Barry K."/>
            <person name="Glavina del Rio T."/>
            <person name="Dalin E."/>
            <person name="Tice H."/>
            <person name="Bruce D."/>
            <person name="Pitluck S."/>
            <person name="Richardson P."/>
        </authorList>
    </citation>
    <scope>NUCLEOTIDE SEQUENCE [LARGE SCALE GENOMIC DNA]</scope>
    <source>
        <strain evidence="5 6">DSM 13031</strain>
    </source>
</reference>
<dbReference type="OrthoDB" id="9806267at2"/>
<dbReference type="CDD" id="cd02696">
    <property type="entry name" value="MurNAc-LAA"/>
    <property type="match status" value="1"/>
</dbReference>
<evidence type="ECO:0000259" key="4">
    <source>
        <dbReference type="SMART" id="SM00646"/>
    </source>
</evidence>
<dbReference type="InterPro" id="IPR002508">
    <property type="entry name" value="MurNAc-LAA_cat"/>
</dbReference>
<keyword evidence="3 5" id="KW-0378">Hydrolase</keyword>
<evidence type="ECO:0000313" key="5">
    <source>
        <dbReference type="EMBL" id="EAT59613.1"/>
    </source>
</evidence>
<protein>
    <recommendedName>
        <fullName evidence="2">N-acetylmuramoyl-L-alanine amidase</fullName>
        <ecNumber evidence="2">3.5.1.28</ecNumber>
    </recommendedName>
</protein>
<dbReference type="Gene3D" id="3.40.630.40">
    <property type="entry name" value="Zn-dependent exopeptidases"/>
    <property type="match status" value="1"/>
</dbReference>
<evidence type="ECO:0000256" key="2">
    <source>
        <dbReference type="ARBA" id="ARBA00011901"/>
    </source>
</evidence>
<dbReference type="FunFam" id="3.40.630.40:FF:000005">
    <property type="entry name" value="N-acetylmuramoyl-L-alanine amidase (AmiA)"/>
    <property type="match status" value="1"/>
</dbReference>
<dbReference type="GO" id="GO:0008745">
    <property type="term" value="F:N-acetylmuramoyl-L-alanine amidase activity"/>
    <property type="evidence" value="ECO:0007669"/>
    <property type="project" value="UniProtKB-EC"/>
</dbReference>
<dbReference type="EC" id="3.5.1.28" evidence="2"/>
<reference evidence="5 6" key="1">
    <citation type="submission" date="2006-07" db="EMBL/GenBank/DDBJ databases">
        <title>Annotation of the draft genome assembly of Chlorobium ferroxidans DSM 13031.</title>
        <authorList>
            <consortium name="US DOE Joint Genome Institute (JGI-ORNL)"/>
            <person name="Larimer F."/>
            <person name="Land M."/>
            <person name="Hauser L."/>
        </authorList>
    </citation>
    <scope>NUCLEOTIDE SEQUENCE [LARGE SCALE GENOMIC DNA]</scope>
    <source>
        <strain evidence="5 6">DSM 13031</strain>
    </source>
</reference>
<dbReference type="Pfam" id="PF01520">
    <property type="entry name" value="Amidase_3"/>
    <property type="match status" value="1"/>
</dbReference>
<dbReference type="PANTHER" id="PTHR30404">
    <property type="entry name" value="N-ACETYLMURAMOYL-L-ALANINE AMIDASE"/>
    <property type="match status" value="1"/>
</dbReference>